<dbReference type="AlphaFoldDB" id="A0A0S4TU48"/>
<feature type="transmembrane region" description="Helical" evidence="6">
    <location>
        <begin position="33"/>
        <end position="55"/>
    </location>
</feature>
<dbReference type="InterPro" id="IPR036259">
    <property type="entry name" value="MFS_trans_sf"/>
</dbReference>
<feature type="transmembrane region" description="Helical" evidence="6">
    <location>
        <begin position="86"/>
        <end position="104"/>
    </location>
</feature>
<dbReference type="GO" id="GO:0005886">
    <property type="term" value="C:plasma membrane"/>
    <property type="evidence" value="ECO:0007669"/>
    <property type="project" value="UniProtKB-SubCell"/>
</dbReference>
<proteinExistence type="predicted"/>
<accession>A0A0S4TU48</accession>
<keyword evidence="3 6" id="KW-0812">Transmembrane</keyword>
<gene>
    <name evidence="8" type="ORF">RUN39_v1_570052</name>
</gene>
<name>A0A0S4TU48_RALSL</name>
<evidence type="ECO:0000313" key="8">
    <source>
        <dbReference type="EMBL" id="CUV13349.1"/>
    </source>
</evidence>
<feature type="domain" description="Major facilitator superfamily (MFS) profile" evidence="7">
    <location>
        <begin position="69"/>
        <end position="156"/>
    </location>
</feature>
<dbReference type="GO" id="GO:0022857">
    <property type="term" value="F:transmembrane transporter activity"/>
    <property type="evidence" value="ECO:0007669"/>
    <property type="project" value="InterPro"/>
</dbReference>
<dbReference type="PANTHER" id="PTHR43124:SF5">
    <property type="entry name" value="PURINE RIBONUCLEOSIDE EFFLUX PUMP NEPI"/>
    <property type="match status" value="1"/>
</dbReference>
<feature type="transmembrane region" description="Helical" evidence="6">
    <location>
        <begin position="116"/>
        <end position="137"/>
    </location>
</feature>
<feature type="transmembrane region" description="Helical" evidence="6">
    <location>
        <begin position="62"/>
        <end position="80"/>
    </location>
</feature>
<dbReference type="InterPro" id="IPR050189">
    <property type="entry name" value="MFS_Efflux_Transporters"/>
</dbReference>
<evidence type="ECO:0000259" key="7">
    <source>
        <dbReference type="PROSITE" id="PS50850"/>
    </source>
</evidence>
<dbReference type="EMBL" id="LN899819">
    <property type="protein sequence ID" value="CUV13349.1"/>
    <property type="molecule type" value="Genomic_DNA"/>
</dbReference>
<comment type="subcellular location">
    <subcellularLocation>
        <location evidence="1">Cell membrane</location>
        <topology evidence="1">Multi-pass membrane protein</topology>
    </subcellularLocation>
</comment>
<protein>
    <submittedName>
        <fullName evidence="8">Transcription regulatory protein OpdE</fullName>
    </submittedName>
</protein>
<dbReference type="PROSITE" id="PS50850">
    <property type="entry name" value="MFS"/>
    <property type="match status" value="1"/>
</dbReference>
<reference evidence="8" key="1">
    <citation type="submission" date="2015-10" db="EMBL/GenBank/DDBJ databases">
        <authorList>
            <person name="Gilbert D.G."/>
        </authorList>
    </citation>
    <scope>NUCLEOTIDE SEQUENCE</scope>
    <source>
        <strain evidence="8">Phyl III-seqv23</strain>
    </source>
</reference>
<sequence length="156" mass="16343">MLAVGIDFMGQLTLFTYVRPFLETVTRVDATTLSLTLLVIGIAGFIGTTLVGTVLKRGLYQTLISIPILMAIIAGALVLFGSKIAVVAALLGVWGLVAWWNWIARTFPKNAEAGGGLMVAIVQLAIALGSTVGGLLLDKSGYQSTFMASAMLPARG</sequence>
<keyword evidence="2" id="KW-1003">Cell membrane</keyword>
<dbReference type="InterPro" id="IPR020846">
    <property type="entry name" value="MFS_dom"/>
</dbReference>
<evidence type="ECO:0000256" key="3">
    <source>
        <dbReference type="ARBA" id="ARBA00022692"/>
    </source>
</evidence>
<evidence type="ECO:0000256" key="5">
    <source>
        <dbReference type="ARBA" id="ARBA00023136"/>
    </source>
</evidence>
<dbReference type="SUPFAM" id="SSF103473">
    <property type="entry name" value="MFS general substrate transporter"/>
    <property type="match status" value="1"/>
</dbReference>
<keyword evidence="5 6" id="KW-0472">Membrane</keyword>
<evidence type="ECO:0000256" key="6">
    <source>
        <dbReference type="SAM" id="Phobius"/>
    </source>
</evidence>
<keyword evidence="4 6" id="KW-1133">Transmembrane helix</keyword>
<evidence type="ECO:0000256" key="1">
    <source>
        <dbReference type="ARBA" id="ARBA00004651"/>
    </source>
</evidence>
<dbReference type="Gene3D" id="1.20.1250.20">
    <property type="entry name" value="MFS general substrate transporter like domains"/>
    <property type="match status" value="1"/>
</dbReference>
<evidence type="ECO:0000256" key="4">
    <source>
        <dbReference type="ARBA" id="ARBA00022989"/>
    </source>
</evidence>
<evidence type="ECO:0000256" key="2">
    <source>
        <dbReference type="ARBA" id="ARBA00022475"/>
    </source>
</evidence>
<dbReference type="PANTHER" id="PTHR43124">
    <property type="entry name" value="PURINE EFFLUX PUMP PBUE"/>
    <property type="match status" value="1"/>
</dbReference>
<organism evidence="8">
    <name type="scientific">Ralstonia solanacearum</name>
    <name type="common">Pseudomonas solanacearum</name>
    <dbReference type="NCBI Taxonomy" id="305"/>
    <lineage>
        <taxon>Bacteria</taxon>
        <taxon>Pseudomonadati</taxon>
        <taxon>Pseudomonadota</taxon>
        <taxon>Betaproteobacteria</taxon>
        <taxon>Burkholderiales</taxon>
        <taxon>Burkholderiaceae</taxon>
        <taxon>Ralstonia</taxon>
        <taxon>Ralstonia solanacearum species complex</taxon>
    </lineage>
</organism>